<dbReference type="InterPro" id="IPR001362">
    <property type="entry name" value="Glyco_hydro_32"/>
</dbReference>
<feature type="domain" description="Glycosyl hydrolase family 32 N-terminal" evidence="6">
    <location>
        <begin position="136"/>
        <end position="430"/>
    </location>
</feature>
<dbReference type="SUPFAM" id="SSF49899">
    <property type="entry name" value="Concanavalin A-like lectins/glucanases"/>
    <property type="match status" value="1"/>
</dbReference>
<keyword evidence="5" id="KW-0732">Signal</keyword>
<proteinExistence type="inferred from homology"/>
<accession>A0A9D9HUC0</accession>
<dbReference type="SUPFAM" id="SSF75005">
    <property type="entry name" value="Arabinanase/levansucrase/invertase"/>
    <property type="match status" value="1"/>
</dbReference>
<evidence type="ECO:0000259" key="7">
    <source>
        <dbReference type="Pfam" id="PF08244"/>
    </source>
</evidence>
<evidence type="ECO:0000259" key="6">
    <source>
        <dbReference type="Pfam" id="PF00251"/>
    </source>
</evidence>
<evidence type="ECO:0000256" key="2">
    <source>
        <dbReference type="ARBA" id="ARBA00022801"/>
    </source>
</evidence>
<keyword evidence="2 4" id="KW-0378">Hydrolase</keyword>
<dbReference type="GO" id="GO:0005987">
    <property type="term" value="P:sucrose catabolic process"/>
    <property type="evidence" value="ECO:0007669"/>
    <property type="project" value="TreeGrafter"/>
</dbReference>
<dbReference type="InterPro" id="IPR018053">
    <property type="entry name" value="Glyco_hydro_32_AS"/>
</dbReference>
<sequence length="600" mass="68428">MRNKKSIISILSLVLLLATIAVQAAEPKLSIRSLGDSHSLVQIENPSKYILLPIQESAKEARIYYVVNNDVKGNFNVRLAIDSIDYYVPMELGTYSNQSITLSIQWVDDQAICWDNIQLSETFDTTNRESLRPAYHFAPKYGWMNDPNGMFYKDGVWHLYYQYNPYGSMWGNMHWGHASSTDLIHWEHHPIALQPDALGAIFSGSCIVDSNNTAGFGKDAIIAFYTSASDRQMQSMAYSTDNGMSFNKYDANPIVTSSLRDFRDPKVIWHEESKKWIMVLAAGQEMQFYSSTNLKEWTYESSFGQRHGSHDGVWECPDLLKLPIEGTNEHRWVLLCNINPGGPFGGSATQYFTGNFDGKQFVCESDKDVIKWMDFGKDHYATVSFSNAPSGRHTVMAWMSNWQYANVVPTTQFRSPNSVPRDLSLFKYNGEVYLRSCPVKELNALRTETKRSHKALRLTSKPHEWKTFNTYNNGIYELDFVIKNQDAETVKITLSNDKGESICWIYDFVSQMVSFDRTKSGNVDFHPDFPAITSCQLFSESDETRLRIYVDKCSVESFGDGGRWCMTNLVFPSEPYSHINYEAQGGKASISAEYYPIDMK</sequence>
<dbReference type="SMART" id="SM00640">
    <property type="entry name" value="Glyco_32"/>
    <property type="match status" value="1"/>
</dbReference>
<evidence type="ECO:0000256" key="1">
    <source>
        <dbReference type="ARBA" id="ARBA00009902"/>
    </source>
</evidence>
<organism evidence="9 10">
    <name type="scientific">Candidatus Gallipaludibacter merdavium</name>
    <dbReference type="NCBI Taxonomy" id="2840839"/>
    <lineage>
        <taxon>Bacteria</taxon>
        <taxon>Pseudomonadati</taxon>
        <taxon>Bacteroidota</taxon>
        <taxon>Bacteroidia</taxon>
        <taxon>Bacteroidales</taxon>
        <taxon>Candidatus Gallipaludibacter</taxon>
    </lineage>
</organism>
<protein>
    <submittedName>
        <fullName evidence="9">DUF4980 domain-containing protein</fullName>
    </submittedName>
</protein>
<dbReference type="PANTHER" id="PTHR42800">
    <property type="entry name" value="EXOINULINASE INUD (AFU_ORTHOLOGUE AFUA_5G00480)"/>
    <property type="match status" value="1"/>
</dbReference>
<dbReference type="Gene3D" id="2.115.10.20">
    <property type="entry name" value="Glycosyl hydrolase domain, family 43"/>
    <property type="match status" value="1"/>
</dbReference>
<reference evidence="9" key="2">
    <citation type="journal article" date="2021" name="PeerJ">
        <title>Extensive microbial diversity within the chicken gut microbiome revealed by metagenomics and culture.</title>
        <authorList>
            <person name="Gilroy R."/>
            <person name="Ravi A."/>
            <person name="Getino M."/>
            <person name="Pursley I."/>
            <person name="Horton D.L."/>
            <person name="Alikhan N.F."/>
            <person name="Baker D."/>
            <person name="Gharbi K."/>
            <person name="Hall N."/>
            <person name="Watson M."/>
            <person name="Adriaenssens E.M."/>
            <person name="Foster-Nyarko E."/>
            <person name="Jarju S."/>
            <person name="Secka A."/>
            <person name="Antonio M."/>
            <person name="Oren A."/>
            <person name="Chaudhuri R.R."/>
            <person name="La Ragione R."/>
            <person name="Hildebrand F."/>
            <person name="Pallen M.J."/>
        </authorList>
    </citation>
    <scope>NUCLEOTIDE SEQUENCE</scope>
    <source>
        <strain evidence="9">G3-3990</strain>
    </source>
</reference>
<gene>
    <name evidence="9" type="ORF">IAA73_09000</name>
</gene>
<dbReference type="PANTHER" id="PTHR42800:SF1">
    <property type="entry name" value="EXOINULINASE INUD (AFU_ORTHOLOGUE AFUA_5G00480)"/>
    <property type="match status" value="1"/>
</dbReference>
<feature type="domain" description="Glycosyl hydrolase family 32 C-terminal" evidence="7">
    <location>
        <begin position="441"/>
        <end position="591"/>
    </location>
</feature>
<dbReference type="InterPro" id="IPR013148">
    <property type="entry name" value="Glyco_hydro_32_N"/>
</dbReference>
<dbReference type="InterPro" id="IPR023296">
    <property type="entry name" value="Glyco_hydro_beta-prop_sf"/>
</dbReference>
<dbReference type="InterPro" id="IPR013189">
    <property type="entry name" value="Glyco_hydro_32_C"/>
</dbReference>
<evidence type="ECO:0000256" key="5">
    <source>
        <dbReference type="SAM" id="SignalP"/>
    </source>
</evidence>
<feature type="chain" id="PRO_5038615575" evidence="5">
    <location>
        <begin position="25"/>
        <end position="600"/>
    </location>
</feature>
<dbReference type="PROSITE" id="PS00609">
    <property type="entry name" value="GLYCOSYL_HYDROL_F32"/>
    <property type="match status" value="1"/>
</dbReference>
<evidence type="ECO:0000256" key="4">
    <source>
        <dbReference type="RuleBase" id="RU362110"/>
    </source>
</evidence>
<dbReference type="Proteomes" id="UP000823641">
    <property type="component" value="Unassembled WGS sequence"/>
</dbReference>
<reference evidence="9" key="1">
    <citation type="submission" date="2020-10" db="EMBL/GenBank/DDBJ databases">
        <authorList>
            <person name="Gilroy R."/>
        </authorList>
    </citation>
    <scope>NUCLEOTIDE SEQUENCE</scope>
    <source>
        <strain evidence="9">G3-3990</strain>
    </source>
</reference>
<dbReference type="CDD" id="cd18622">
    <property type="entry name" value="GH32_Inu-like"/>
    <property type="match status" value="1"/>
</dbReference>
<name>A0A9D9HUC0_9BACT</name>
<dbReference type="FunFam" id="2.115.10.20:FF:000002">
    <property type="entry name" value="Invertase 2"/>
    <property type="match status" value="1"/>
</dbReference>
<evidence type="ECO:0000256" key="3">
    <source>
        <dbReference type="ARBA" id="ARBA00023295"/>
    </source>
</evidence>
<dbReference type="GO" id="GO:0004575">
    <property type="term" value="F:sucrose alpha-glucosidase activity"/>
    <property type="evidence" value="ECO:0007669"/>
    <property type="project" value="TreeGrafter"/>
</dbReference>
<dbReference type="EMBL" id="JADIMG010000084">
    <property type="protein sequence ID" value="MBO8460454.1"/>
    <property type="molecule type" value="Genomic_DNA"/>
</dbReference>
<comment type="caution">
    <text evidence="9">The sequence shown here is derived from an EMBL/GenBank/DDBJ whole genome shotgun (WGS) entry which is preliminary data.</text>
</comment>
<dbReference type="Pfam" id="PF16352">
    <property type="entry name" value="DUF4980"/>
    <property type="match status" value="1"/>
</dbReference>
<evidence type="ECO:0000313" key="9">
    <source>
        <dbReference type="EMBL" id="MBO8460454.1"/>
    </source>
</evidence>
<evidence type="ECO:0000313" key="10">
    <source>
        <dbReference type="Proteomes" id="UP000823641"/>
    </source>
</evidence>
<dbReference type="Gene3D" id="2.60.120.560">
    <property type="entry name" value="Exo-inulinase, domain 1"/>
    <property type="match status" value="1"/>
</dbReference>
<dbReference type="InterPro" id="IPR013320">
    <property type="entry name" value="ConA-like_dom_sf"/>
</dbReference>
<dbReference type="AlphaFoldDB" id="A0A9D9HUC0"/>
<keyword evidence="3 4" id="KW-0326">Glycosidase</keyword>
<dbReference type="Pfam" id="PF08244">
    <property type="entry name" value="Glyco_hydro_32C"/>
    <property type="match status" value="1"/>
</dbReference>
<feature type="domain" description="DUF4980" evidence="8">
    <location>
        <begin position="35"/>
        <end position="135"/>
    </location>
</feature>
<feature type="signal peptide" evidence="5">
    <location>
        <begin position="1"/>
        <end position="24"/>
    </location>
</feature>
<dbReference type="GO" id="GO:0005737">
    <property type="term" value="C:cytoplasm"/>
    <property type="evidence" value="ECO:0007669"/>
    <property type="project" value="TreeGrafter"/>
</dbReference>
<comment type="similarity">
    <text evidence="1 4">Belongs to the glycosyl hydrolase 32 family.</text>
</comment>
<evidence type="ECO:0000259" key="8">
    <source>
        <dbReference type="Pfam" id="PF16352"/>
    </source>
</evidence>
<dbReference type="Pfam" id="PF00251">
    <property type="entry name" value="Glyco_hydro_32N"/>
    <property type="match status" value="1"/>
</dbReference>
<dbReference type="InterPro" id="IPR032313">
    <property type="entry name" value="DUF4980"/>
</dbReference>